<dbReference type="InterPro" id="IPR045582">
    <property type="entry name" value="Trehalase-like_N"/>
</dbReference>
<evidence type="ECO:0000313" key="3">
    <source>
        <dbReference type="EMBL" id="MFD2247787.1"/>
    </source>
</evidence>
<keyword evidence="3" id="KW-0378">Hydrolase</keyword>
<gene>
    <name evidence="3" type="ORF">ACFSKP_16090</name>
</gene>
<evidence type="ECO:0000313" key="4">
    <source>
        <dbReference type="Proteomes" id="UP001597374"/>
    </source>
</evidence>
<protein>
    <submittedName>
        <fullName evidence="3">Glycoside hydrolase family 15 protein</fullName>
    </submittedName>
</protein>
<organism evidence="3 4">
    <name type="scientific">Pontibacter ruber</name>
    <dbReference type="NCBI Taxonomy" id="1343895"/>
    <lineage>
        <taxon>Bacteria</taxon>
        <taxon>Pseudomonadati</taxon>
        <taxon>Bacteroidota</taxon>
        <taxon>Cytophagia</taxon>
        <taxon>Cytophagales</taxon>
        <taxon>Hymenobacteraceae</taxon>
        <taxon>Pontibacter</taxon>
    </lineage>
</organism>
<dbReference type="PANTHER" id="PTHR31616:SF0">
    <property type="entry name" value="GLUCAN 1,4-ALPHA-GLUCOSIDASE"/>
    <property type="match status" value="1"/>
</dbReference>
<dbReference type="GO" id="GO:0016787">
    <property type="term" value="F:hydrolase activity"/>
    <property type="evidence" value="ECO:0007669"/>
    <property type="project" value="UniProtKB-KW"/>
</dbReference>
<dbReference type="PANTHER" id="PTHR31616">
    <property type="entry name" value="TREHALASE"/>
    <property type="match status" value="1"/>
</dbReference>
<keyword evidence="4" id="KW-1185">Reference proteome</keyword>
<proteinExistence type="predicted"/>
<accession>A0ABW5CZH1</accession>
<dbReference type="SUPFAM" id="SSF48208">
    <property type="entry name" value="Six-hairpin glycosidases"/>
    <property type="match status" value="1"/>
</dbReference>
<evidence type="ECO:0000259" key="1">
    <source>
        <dbReference type="Pfam" id="PF00723"/>
    </source>
</evidence>
<feature type="domain" description="GH15-like" evidence="1">
    <location>
        <begin position="231"/>
        <end position="592"/>
    </location>
</feature>
<dbReference type="EMBL" id="JBHUIM010000002">
    <property type="protein sequence ID" value="MFD2247787.1"/>
    <property type="molecule type" value="Genomic_DNA"/>
</dbReference>
<evidence type="ECO:0000259" key="2">
    <source>
        <dbReference type="Pfam" id="PF19291"/>
    </source>
</evidence>
<name>A0ABW5CZH1_9BACT</name>
<dbReference type="InterPro" id="IPR011613">
    <property type="entry name" value="GH15-like"/>
</dbReference>
<reference evidence="4" key="1">
    <citation type="journal article" date="2019" name="Int. J. Syst. Evol. Microbiol.">
        <title>The Global Catalogue of Microorganisms (GCM) 10K type strain sequencing project: providing services to taxonomists for standard genome sequencing and annotation.</title>
        <authorList>
            <consortium name="The Broad Institute Genomics Platform"/>
            <consortium name="The Broad Institute Genome Sequencing Center for Infectious Disease"/>
            <person name="Wu L."/>
            <person name="Ma J."/>
        </authorList>
    </citation>
    <scope>NUCLEOTIDE SEQUENCE [LARGE SCALE GENOMIC DNA]</scope>
    <source>
        <strain evidence="4">CGMCC 4.1782</strain>
    </source>
</reference>
<dbReference type="InterPro" id="IPR008928">
    <property type="entry name" value="6-hairpin_glycosidase_sf"/>
</dbReference>
<dbReference type="RefSeq" id="WP_250430931.1">
    <property type="nucleotide sequence ID" value="NZ_JALPRR010000003.1"/>
</dbReference>
<dbReference type="Proteomes" id="UP001597374">
    <property type="component" value="Unassembled WGS sequence"/>
</dbReference>
<dbReference type="Pfam" id="PF19291">
    <property type="entry name" value="TREH_N"/>
    <property type="match status" value="1"/>
</dbReference>
<comment type="caution">
    <text evidence="3">The sequence shown here is derived from an EMBL/GenBank/DDBJ whole genome shotgun (WGS) entry which is preliminary data.</text>
</comment>
<dbReference type="Gene3D" id="1.50.10.10">
    <property type="match status" value="1"/>
</dbReference>
<sequence>MAVAGYLPIEDHGVIGDLNTVALVGLNGSIDFMCFPDFDSPSIFASLLDAENGGCFYISPACDGMKHKQLYLPDTNVLLTRFLSDDGIAEITDFMPLEASDQKSDLIRRVTCVHGDMSFRMRCSPRFNYGMAAHATDLETEHEVRFSSAGPDGTILRLKSSVPLKIEGKDAVATFSLKTGEQADFLLERGTCNTPPAPDLSNFVTQNLYETINYWKKWISECSYRGRWVEIINRSALVLKLMTSSKYGSMVAAPTFGLPEEIGGVRNWDYRYTWIRDASFTVYVLLRLGFKQEVKRFIDWVDKRCDDVGSAGYLRLMYTLAGELDLDERILQHLSGYRGSKPVRIGNGAFDQVQLDIYGELLDSVYIYDKYVTPISYGFWNDLRRQVEWVCDNWQREDEGIWEVRGGKKNFLYSRMMCWVAIDRAMKIANNHSYPLPARWQQERDKIFFSIHQEFWNEDLKCFVQYKGADTVDAATLLMPLIRFISPKDPRWLSTLKRIEERLVSDALVFRYRNKEHLDGLEGGEGTFSMCTFWYVECLAKSGQIEKAQLYFEKMLGYANHLGLYAEMLGLRGDHLGNYPQAFTHLGLISAALSINDILEGQENKRKI</sequence>
<dbReference type="Pfam" id="PF00723">
    <property type="entry name" value="Glyco_hydro_15"/>
    <property type="match status" value="1"/>
</dbReference>
<feature type="domain" description="Trehalase-like N-terminal" evidence="2">
    <location>
        <begin position="8"/>
        <end position="138"/>
    </location>
</feature>
<dbReference type="InterPro" id="IPR012341">
    <property type="entry name" value="6hp_glycosidase-like_sf"/>
</dbReference>